<feature type="region of interest" description="Disordered" evidence="3">
    <location>
        <begin position="70"/>
        <end position="249"/>
    </location>
</feature>
<keyword evidence="2" id="KW-0175">Coiled coil</keyword>
<dbReference type="Proteomes" id="UP000005408">
    <property type="component" value="Unassembled WGS sequence"/>
</dbReference>
<dbReference type="AlphaFoldDB" id="A0A8W8IQP2"/>
<evidence type="ECO:0000256" key="1">
    <source>
        <dbReference type="PROSITE-ProRule" id="PRU00122"/>
    </source>
</evidence>
<dbReference type="InterPro" id="IPR013320">
    <property type="entry name" value="ConA-like_dom_sf"/>
</dbReference>
<sequence>DKIDDVDIILQPTTLPAKNKTDQDIDSSGDGDSDFIFIDKDNITLIPKLPVSTTTLATTTTTKKPWWNIWGKPDSSAKPSTTTIKPTTTLPLTSSPKTTTTQTTSTITSTTTISPTTTKTATRTSTPSTTTTPTTTTTLPTTTTTTLQTTTTIQPTTTTTQPTTTTTKPTTTTTLPTTTTTQQTTTTQPTTTTFKPTTTTTQPTTTTTLPSTTTTQPTTTTTQPTTTTTQPTTTTQTTTTHPMTTPAIKPMTTTTKTVELVISGSGDDDEDDIKTETELHPSNLPPLTDDKDNIPPLIDGSGDDFIVIDDTKNQMLSTTPPTITTTTESSWWPFNLDDPYAGIPNNFRDKLAERANLYKTKSVDLFEDSVTIQKRKADIIRRNAALTEQMTSQEIYVSNLTDIKNIWKDTMDKKKSVSLRIEGIKEPFLNKLEEILNKSETLSKIAKEKQAQYEDISVSSKKSEETKRTAEIFTDLLTKMSEIRNNRVETRNVLNFNADPCAKIQTSASRLRTNIADLRKKIQKAKRIASSLPASVVMNGKESLPVTVTSITSNSSPFSAFGFCLKPDKESMAIATLQNPSFSRWVVELEDRKPKISYFNAKGERKGQLKSQTEVELEKWIDIKIFKYGSSILLNRTDLETSTSVVEAKAVLGLPFVAEQPHMANVGFAENKNNFSGCISDITLNDEKLGILASSVKKKFCNSSCTKDSKAASMVFDGSGFVRYSVDMVYQLYPIKEMSFQYQTRQENGVLLFFNDHLQALQVLVSIMDCRLHVEARINRGTTVVRSNSTNYCNGRQQFVKLLFGQNIEVKTSNLDEVFLPESSTQEITPSINDGIYLGGLGSQNKMISGKSKLRAIVGCISKLMIQNKEFPLYMAEHSKDVHIGNCKHNAWFKCVKFVDKSKQIVLEKGRNGQILSVAITRDSMGRAFNYKTKNFDIDVFVDGNGFEVVDNKEDERYPLTFPSNLNSHWLVLSVSDKDKKVTVRFNDSAVRVGYSAGWLFTNTDDTEYTITLGPEEDGSESFLGGMANLIIDDRETVLDDFRGSHLLQTCRRPLIDALDTADMTEKPVC</sequence>
<feature type="compositionally biased region" description="Low complexity" evidence="3">
    <location>
        <begin position="78"/>
        <end position="249"/>
    </location>
</feature>
<reference evidence="5" key="1">
    <citation type="submission" date="2022-08" db="UniProtKB">
        <authorList>
            <consortium name="EnsemblMetazoa"/>
        </authorList>
    </citation>
    <scope>IDENTIFICATION</scope>
    <source>
        <strain evidence="5">05x7-T-G4-1.051#20</strain>
    </source>
</reference>
<evidence type="ECO:0000256" key="2">
    <source>
        <dbReference type="SAM" id="Coils"/>
    </source>
</evidence>
<evidence type="ECO:0000313" key="6">
    <source>
        <dbReference type="Proteomes" id="UP000005408"/>
    </source>
</evidence>
<dbReference type="SMART" id="SM00282">
    <property type="entry name" value="LamG"/>
    <property type="match status" value="1"/>
</dbReference>
<dbReference type="CDD" id="cd00110">
    <property type="entry name" value="LamG"/>
    <property type="match status" value="1"/>
</dbReference>
<feature type="coiled-coil region" evidence="2">
    <location>
        <begin position="501"/>
        <end position="528"/>
    </location>
</feature>
<evidence type="ECO:0000313" key="5">
    <source>
        <dbReference type="EnsemblMetazoa" id="G15019.2:cds"/>
    </source>
</evidence>
<evidence type="ECO:0000256" key="3">
    <source>
        <dbReference type="SAM" id="MobiDB-lite"/>
    </source>
</evidence>
<keyword evidence="1" id="KW-1015">Disulfide bond</keyword>
<dbReference type="InterPro" id="IPR001791">
    <property type="entry name" value="Laminin_G"/>
</dbReference>
<dbReference type="EnsemblMetazoa" id="G15019.2">
    <property type="protein sequence ID" value="G15019.2:cds"/>
    <property type="gene ID" value="G15019"/>
</dbReference>
<dbReference type="SUPFAM" id="SSF49899">
    <property type="entry name" value="Concanavalin A-like lectins/glucanases"/>
    <property type="match status" value="2"/>
</dbReference>
<dbReference type="Pfam" id="PF02210">
    <property type="entry name" value="Laminin_G_2"/>
    <property type="match status" value="1"/>
</dbReference>
<proteinExistence type="predicted"/>
<dbReference type="Gene3D" id="2.60.120.200">
    <property type="match status" value="2"/>
</dbReference>
<dbReference type="PROSITE" id="PS50025">
    <property type="entry name" value="LAM_G_DOMAIN"/>
    <property type="match status" value="1"/>
</dbReference>
<feature type="region of interest" description="Disordered" evidence="3">
    <location>
        <begin position="264"/>
        <end position="292"/>
    </location>
</feature>
<name>A0A8W8IQP2_MAGGI</name>
<keyword evidence="6" id="KW-1185">Reference proteome</keyword>
<feature type="domain" description="Laminin G" evidence="4">
    <location>
        <begin position="711"/>
        <end position="887"/>
    </location>
</feature>
<accession>A0A8W8IQP2</accession>
<protein>
    <recommendedName>
        <fullName evidence="4">Laminin G domain-containing protein</fullName>
    </recommendedName>
</protein>
<organism evidence="5 6">
    <name type="scientific">Magallana gigas</name>
    <name type="common">Pacific oyster</name>
    <name type="synonym">Crassostrea gigas</name>
    <dbReference type="NCBI Taxonomy" id="29159"/>
    <lineage>
        <taxon>Eukaryota</taxon>
        <taxon>Metazoa</taxon>
        <taxon>Spiralia</taxon>
        <taxon>Lophotrochozoa</taxon>
        <taxon>Mollusca</taxon>
        <taxon>Bivalvia</taxon>
        <taxon>Autobranchia</taxon>
        <taxon>Pteriomorphia</taxon>
        <taxon>Ostreida</taxon>
        <taxon>Ostreoidea</taxon>
        <taxon>Ostreidae</taxon>
        <taxon>Magallana</taxon>
    </lineage>
</organism>
<evidence type="ECO:0000259" key="4">
    <source>
        <dbReference type="PROSITE" id="PS50025"/>
    </source>
</evidence>
<feature type="disulfide bond" evidence="1">
    <location>
        <begin position="860"/>
        <end position="887"/>
    </location>
</feature>